<accession>A0ABR4QJP7</accession>
<evidence type="ECO:0000256" key="4">
    <source>
        <dbReference type="ARBA" id="ARBA00012142"/>
    </source>
</evidence>
<dbReference type="GO" id="GO:0016301">
    <property type="term" value="F:kinase activity"/>
    <property type="evidence" value="ECO:0007669"/>
    <property type="project" value="UniProtKB-KW"/>
</dbReference>
<keyword evidence="9" id="KW-0067">ATP-binding</keyword>
<keyword evidence="7" id="KW-0547">Nucleotide-binding</keyword>
<evidence type="ECO:0000256" key="10">
    <source>
        <dbReference type="ARBA" id="ARBA00022842"/>
    </source>
</evidence>
<evidence type="ECO:0000256" key="7">
    <source>
        <dbReference type="ARBA" id="ARBA00022741"/>
    </source>
</evidence>
<evidence type="ECO:0000313" key="15">
    <source>
        <dbReference type="EMBL" id="KAL5110054.1"/>
    </source>
</evidence>
<evidence type="ECO:0000313" key="16">
    <source>
        <dbReference type="Proteomes" id="UP001651158"/>
    </source>
</evidence>
<evidence type="ECO:0000256" key="8">
    <source>
        <dbReference type="ARBA" id="ARBA00022777"/>
    </source>
</evidence>
<gene>
    <name evidence="15" type="ORF">TcWFU_003085</name>
</gene>
<dbReference type="EC" id="2.7.1.40" evidence="4 13"/>
<sequence>MYNKPRPTRAEASDVANAVLDGVDGLVMTIETAEGIYPYDAVRFMSQKASLDGSSELAAADYVDSRSLPASVRCAFFLEAI</sequence>
<keyword evidence="16" id="KW-1185">Reference proteome</keyword>
<feature type="domain" description="Pyruvate kinase barrel" evidence="14">
    <location>
        <begin position="1"/>
        <end position="42"/>
    </location>
</feature>
<evidence type="ECO:0000256" key="11">
    <source>
        <dbReference type="ARBA" id="ARBA00023152"/>
    </source>
</evidence>
<dbReference type="Pfam" id="PF00224">
    <property type="entry name" value="PK"/>
    <property type="match status" value="1"/>
</dbReference>
<dbReference type="InterPro" id="IPR001697">
    <property type="entry name" value="Pyr_Knase"/>
</dbReference>
<dbReference type="PRINTS" id="PR01050">
    <property type="entry name" value="PYRUVTKNASE"/>
</dbReference>
<evidence type="ECO:0000256" key="9">
    <source>
        <dbReference type="ARBA" id="ARBA00022840"/>
    </source>
</evidence>
<evidence type="ECO:0000256" key="2">
    <source>
        <dbReference type="ARBA" id="ARBA00004997"/>
    </source>
</evidence>
<proteinExistence type="inferred from homology"/>
<evidence type="ECO:0000256" key="12">
    <source>
        <dbReference type="ARBA" id="ARBA00023317"/>
    </source>
</evidence>
<name>A0ABR4QJP7_9CEST</name>
<evidence type="ECO:0000256" key="6">
    <source>
        <dbReference type="ARBA" id="ARBA00022723"/>
    </source>
</evidence>
<comment type="similarity">
    <text evidence="3 13">Belongs to the pyruvate kinase family.</text>
</comment>
<evidence type="ECO:0000256" key="3">
    <source>
        <dbReference type="ARBA" id="ARBA00008663"/>
    </source>
</evidence>
<dbReference type="PANTHER" id="PTHR11817">
    <property type="entry name" value="PYRUVATE KINASE"/>
    <property type="match status" value="1"/>
</dbReference>
<comment type="cofactor">
    <cofactor evidence="1">
        <name>K(+)</name>
        <dbReference type="ChEBI" id="CHEBI:29103"/>
    </cofactor>
</comment>
<reference evidence="15 16" key="1">
    <citation type="journal article" date="2022" name="Front. Cell. Infect. Microbiol.">
        <title>The Genomes of Two Strains of Taenia crassiceps the Animal Model for the Study of Human Cysticercosis.</title>
        <authorList>
            <person name="Bobes R.J."/>
            <person name="Estrada K."/>
            <person name="Rios-Valencia D.G."/>
            <person name="Calderon-Gallegos A."/>
            <person name="de la Torre P."/>
            <person name="Carrero J.C."/>
            <person name="Sanchez-Flores A."/>
            <person name="Laclette J.P."/>
        </authorList>
    </citation>
    <scope>NUCLEOTIDE SEQUENCE [LARGE SCALE GENOMIC DNA]</scope>
    <source>
        <strain evidence="15">WFUcys</strain>
    </source>
</reference>
<keyword evidence="8 13" id="KW-0418">Kinase</keyword>
<comment type="caution">
    <text evidence="15">The sequence shown here is derived from an EMBL/GenBank/DDBJ whole genome shotgun (WGS) entry which is preliminary data.</text>
</comment>
<protein>
    <recommendedName>
        <fullName evidence="4 13">Pyruvate kinase</fullName>
        <ecNumber evidence="4 13">2.7.1.40</ecNumber>
    </recommendedName>
</protein>
<comment type="catalytic activity">
    <reaction evidence="13">
        <text>pyruvate + ATP = phosphoenolpyruvate + ADP + H(+)</text>
        <dbReference type="Rhea" id="RHEA:18157"/>
        <dbReference type="ChEBI" id="CHEBI:15361"/>
        <dbReference type="ChEBI" id="CHEBI:15378"/>
        <dbReference type="ChEBI" id="CHEBI:30616"/>
        <dbReference type="ChEBI" id="CHEBI:58702"/>
        <dbReference type="ChEBI" id="CHEBI:456216"/>
        <dbReference type="EC" id="2.7.1.40"/>
    </reaction>
</comment>
<evidence type="ECO:0000259" key="14">
    <source>
        <dbReference type="Pfam" id="PF00224"/>
    </source>
</evidence>
<dbReference type="Gene3D" id="3.20.20.60">
    <property type="entry name" value="Phosphoenolpyruvate-binding domains"/>
    <property type="match status" value="1"/>
</dbReference>
<keyword evidence="11 13" id="KW-0324">Glycolysis</keyword>
<keyword evidence="6" id="KW-0479">Metal-binding</keyword>
<dbReference type="EMBL" id="JAKROA010000002">
    <property type="protein sequence ID" value="KAL5110054.1"/>
    <property type="molecule type" value="Genomic_DNA"/>
</dbReference>
<keyword evidence="10 13" id="KW-0460">Magnesium</keyword>
<evidence type="ECO:0000256" key="13">
    <source>
        <dbReference type="RuleBase" id="RU000504"/>
    </source>
</evidence>
<comment type="pathway">
    <text evidence="2 13">Carbohydrate degradation; glycolysis; pyruvate from D-glyceraldehyde 3-phosphate: step 5/5.</text>
</comment>
<dbReference type="InterPro" id="IPR040442">
    <property type="entry name" value="Pyrv_kinase-like_dom_sf"/>
</dbReference>
<evidence type="ECO:0000256" key="1">
    <source>
        <dbReference type="ARBA" id="ARBA00001958"/>
    </source>
</evidence>
<keyword evidence="5 13" id="KW-0808">Transferase</keyword>
<organism evidence="15 16">
    <name type="scientific">Taenia crassiceps</name>
    <dbReference type="NCBI Taxonomy" id="6207"/>
    <lineage>
        <taxon>Eukaryota</taxon>
        <taxon>Metazoa</taxon>
        <taxon>Spiralia</taxon>
        <taxon>Lophotrochozoa</taxon>
        <taxon>Platyhelminthes</taxon>
        <taxon>Cestoda</taxon>
        <taxon>Eucestoda</taxon>
        <taxon>Cyclophyllidea</taxon>
        <taxon>Taeniidae</taxon>
        <taxon>Taenia</taxon>
    </lineage>
</organism>
<dbReference type="InterPro" id="IPR015793">
    <property type="entry name" value="Pyrv_Knase_brl"/>
</dbReference>
<evidence type="ECO:0000256" key="5">
    <source>
        <dbReference type="ARBA" id="ARBA00022679"/>
    </source>
</evidence>
<dbReference type="SUPFAM" id="SSF51621">
    <property type="entry name" value="Phosphoenolpyruvate/pyruvate domain"/>
    <property type="match status" value="1"/>
</dbReference>
<dbReference type="Proteomes" id="UP001651158">
    <property type="component" value="Unassembled WGS sequence"/>
</dbReference>
<dbReference type="InterPro" id="IPR015813">
    <property type="entry name" value="Pyrv/PenolPyrv_kinase-like_dom"/>
</dbReference>
<keyword evidence="12 15" id="KW-0670">Pyruvate</keyword>